<evidence type="ECO:0000313" key="2">
    <source>
        <dbReference type="Proteomes" id="UP000432715"/>
    </source>
</evidence>
<keyword evidence="2" id="KW-1185">Reference proteome</keyword>
<reference evidence="1 2" key="1">
    <citation type="submission" date="2019-10" db="EMBL/GenBank/DDBJ databases">
        <title>Alkaliphilus serpentinus sp. nov. and Alkaliphilus pronyensis sp. nov., two novel anaerobic alkaliphilic species isolated from the serpentinized-hosted hydrothermal field of the Prony Bay (New Caledonia).</title>
        <authorList>
            <person name="Postec A."/>
        </authorList>
    </citation>
    <scope>NUCLEOTIDE SEQUENCE [LARGE SCALE GENOMIC DNA]</scope>
    <source>
        <strain evidence="1 2">LacV</strain>
    </source>
</reference>
<protein>
    <submittedName>
        <fullName evidence="1">Uncharacterized protein</fullName>
    </submittedName>
</protein>
<dbReference type="RefSeq" id="WP_192930151.1">
    <property type="nucleotide sequence ID" value="NZ_WBZC01000012.1"/>
</dbReference>
<gene>
    <name evidence="1" type="ORF">F8154_04030</name>
</gene>
<sequence length="114" mass="13717">MSLRFEKKWCDILCFISPTVLTEDSKAYWQVLQTVNFLNWYIKSWGRFYIDDYNDLAYSLRLDYNVLEIMPDECAKEIEAAVDYYADLFNSFLKLCEGEESYNNIKDLIKNMWN</sequence>
<dbReference type="Proteomes" id="UP000432715">
    <property type="component" value="Unassembled WGS sequence"/>
</dbReference>
<dbReference type="AlphaFoldDB" id="A0A6I0FEC1"/>
<dbReference type="EMBL" id="WBZC01000012">
    <property type="protein sequence ID" value="KAB3536255.1"/>
    <property type="molecule type" value="Genomic_DNA"/>
</dbReference>
<evidence type="ECO:0000313" key="1">
    <source>
        <dbReference type="EMBL" id="KAB3536255.1"/>
    </source>
</evidence>
<proteinExistence type="predicted"/>
<comment type="caution">
    <text evidence="1">The sequence shown here is derived from an EMBL/GenBank/DDBJ whole genome shotgun (WGS) entry which is preliminary data.</text>
</comment>
<accession>A0A6I0FEC1</accession>
<name>A0A6I0FEC1_9FIRM</name>
<organism evidence="1 2">
    <name type="scientific">Alkaliphilus pronyensis</name>
    <dbReference type="NCBI Taxonomy" id="1482732"/>
    <lineage>
        <taxon>Bacteria</taxon>
        <taxon>Bacillati</taxon>
        <taxon>Bacillota</taxon>
        <taxon>Clostridia</taxon>
        <taxon>Peptostreptococcales</taxon>
        <taxon>Natronincolaceae</taxon>
        <taxon>Alkaliphilus</taxon>
    </lineage>
</organism>